<proteinExistence type="inferred from homology"/>
<reference evidence="10" key="1">
    <citation type="submission" date="2023-07" db="EMBL/GenBank/DDBJ databases">
        <title>Functional and genomic diversity of the sorghum phyllosphere microbiome.</title>
        <authorList>
            <person name="Shade A."/>
        </authorList>
    </citation>
    <scope>NUCLEOTIDE SEQUENCE</scope>
    <source>
        <strain evidence="10">SORGH_AS_0908</strain>
    </source>
</reference>
<dbReference type="HAMAP" id="MF_00265">
    <property type="entry name" value="VapC_Nob1"/>
    <property type="match status" value="1"/>
</dbReference>
<evidence type="ECO:0000256" key="7">
    <source>
        <dbReference type="ARBA" id="ARBA00038093"/>
    </source>
</evidence>
<keyword evidence="2 8" id="KW-1277">Toxin-antitoxin system</keyword>
<evidence type="ECO:0000256" key="5">
    <source>
        <dbReference type="ARBA" id="ARBA00022801"/>
    </source>
</evidence>
<evidence type="ECO:0000256" key="4">
    <source>
        <dbReference type="ARBA" id="ARBA00022723"/>
    </source>
</evidence>
<feature type="domain" description="PIN" evidence="9">
    <location>
        <begin position="2"/>
        <end position="127"/>
    </location>
</feature>
<dbReference type="InterPro" id="IPR002716">
    <property type="entry name" value="PIN_dom"/>
</dbReference>
<dbReference type="CDD" id="cd18731">
    <property type="entry name" value="PIN_NgFitB-like"/>
    <property type="match status" value="1"/>
</dbReference>
<dbReference type="GO" id="GO:0016787">
    <property type="term" value="F:hydrolase activity"/>
    <property type="evidence" value="ECO:0007669"/>
    <property type="project" value="UniProtKB-KW"/>
</dbReference>
<dbReference type="PANTHER" id="PTHR33653:SF1">
    <property type="entry name" value="RIBONUCLEASE VAPC2"/>
    <property type="match status" value="1"/>
</dbReference>
<dbReference type="GO" id="GO:0090729">
    <property type="term" value="F:toxin activity"/>
    <property type="evidence" value="ECO:0007669"/>
    <property type="project" value="UniProtKB-KW"/>
</dbReference>
<dbReference type="InterPro" id="IPR022907">
    <property type="entry name" value="VapC_family"/>
</dbReference>
<dbReference type="GO" id="GO:0000287">
    <property type="term" value="F:magnesium ion binding"/>
    <property type="evidence" value="ECO:0007669"/>
    <property type="project" value="UniProtKB-UniRule"/>
</dbReference>
<sequence length="138" mass="15280">MIVLDTNVISELFKPAPEARVLAWMAQHPGDVLFTTAITRYELLFGVHRMPEGRRKQVLLQGLARLLDERLSGRILPYDDRAADAHVGIAVARRRRGASVSQSDEMIAGIVQAHGATLATRNVRDFADCGIALVDPWH</sequence>
<comment type="similarity">
    <text evidence="7 8">Belongs to the PINc/VapC protein family.</text>
</comment>
<dbReference type="InterPro" id="IPR050556">
    <property type="entry name" value="Type_II_TA_system_RNase"/>
</dbReference>
<feature type="binding site" evidence="8">
    <location>
        <position position="5"/>
    </location>
    <ligand>
        <name>Mg(2+)</name>
        <dbReference type="ChEBI" id="CHEBI:18420"/>
    </ligand>
</feature>
<dbReference type="Gene3D" id="3.40.50.1010">
    <property type="entry name" value="5'-nuclease"/>
    <property type="match status" value="1"/>
</dbReference>
<keyword evidence="6 8" id="KW-0460">Magnesium</keyword>
<feature type="binding site" evidence="8">
    <location>
        <position position="104"/>
    </location>
    <ligand>
        <name>Mg(2+)</name>
        <dbReference type="ChEBI" id="CHEBI:18420"/>
    </ligand>
</feature>
<dbReference type="PANTHER" id="PTHR33653">
    <property type="entry name" value="RIBONUCLEASE VAPC2"/>
    <property type="match status" value="1"/>
</dbReference>
<dbReference type="Proteomes" id="UP001234354">
    <property type="component" value="Unassembled WGS sequence"/>
</dbReference>
<dbReference type="SUPFAM" id="SSF88723">
    <property type="entry name" value="PIN domain-like"/>
    <property type="match status" value="1"/>
</dbReference>
<dbReference type="GO" id="GO:0004540">
    <property type="term" value="F:RNA nuclease activity"/>
    <property type="evidence" value="ECO:0007669"/>
    <property type="project" value="InterPro"/>
</dbReference>
<evidence type="ECO:0000313" key="10">
    <source>
        <dbReference type="EMBL" id="MDQ1120583.1"/>
    </source>
</evidence>
<comment type="cofactor">
    <cofactor evidence="1 8">
        <name>Mg(2+)</name>
        <dbReference type="ChEBI" id="CHEBI:18420"/>
    </cofactor>
</comment>
<keyword evidence="4 8" id="KW-0479">Metal-binding</keyword>
<keyword evidence="3 8" id="KW-0540">Nuclease</keyword>
<evidence type="ECO:0000313" key="11">
    <source>
        <dbReference type="Proteomes" id="UP001234354"/>
    </source>
</evidence>
<name>A0AAW8GEG0_9GAMM</name>
<keyword evidence="8" id="KW-0800">Toxin</keyword>
<dbReference type="EC" id="3.1.-.-" evidence="8"/>
<protein>
    <recommendedName>
        <fullName evidence="8">Ribonuclease VapC</fullName>
        <shortName evidence="8">RNase VapC</shortName>
        <ecNumber evidence="8">3.1.-.-</ecNumber>
    </recommendedName>
    <alternativeName>
        <fullName evidence="8">Toxin VapC</fullName>
    </alternativeName>
</protein>
<evidence type="ECO:0000256" key="2">
    <source>
        <dbReference type="ARBA" id="ARBA00022649"/>
    </source>
</evidence>
<dbReference type="AlphaFoldDB" id="A0AAW8GEG0"/>
<comment type="caution">
    <text evidence="10">The sequence shown here is derived from an EMBL/GenBank/DDBJ whole genome shotgun (WGS) entry which is preliminary data.</text>
</comment>
<evidence type="ECO:0000256" key="1">
    <source>
        <dbReference type="ARBA" id="ARBA00001946"/>
    </source>
</evidence>
<comment type="function">
    <text evidence="8">Toxic component of a toxin-antitoxin (TA) system. An RNase.</text>
</comment>
<accession>A0AAW8GEG0</accession>
<dbReference type="RefSeq" id="WP_131658729.1">
    <property type="nucleotide sequence ID" value="NZ_JAUTBB010000001.1"/>
</dbReference>
<dbReference type="EMBL" id="JAUTBB010000001">
    <property type="protein sequence ID" value="MDQ1120583.1"/>
    <property type="molecule type" value="Genomic_DNA"/>
</dbReference>
<dbReference type="Pfam" id="PF01850">
    <property type="entry name" value="PIN"/>
    <property type="match status" value="1"/>
</dbReference>
<evidence type="ECO:0000256" key="6">
    <source>
        <dbReference type="ARBA" id="ARBA00022842"/>
    </source>
</evidence>
<evidence type="ECO:0000256" key="3">
    <source>
        <dbReference type="ARBA" id="ARBA00022722"/>
    </source>
</evidence>
<evidence type="ECO:0000259" key="9">
    <source>
        <dbReference type="Pfam" id="PF01850"/>
    </source>
</evidence>
<evidence type="ECO:0000256" key="8">
    <source>
        <dbReference type="HAMAP-Rule" id="MF_00265"/>
    </source>
</evidence>
<gene>
    <name evidence="8" type="primary">vapC</name>
    <name evidence="10" type="ORF">QE383_002891</name>
</gene>
<dbReference type="InterPro" id="IPR029060">
    <property type="entry name" value="PIN-like_dom_sf"/>
</dbReference>
<organism evidence="10 11">
    <name type="scientific">Pseudoxanthomonas winnipegensis</name>
    <dbReference type="NCBI Taxonomy" id="2480810"/>
    <lineage>
        <taxon>Bacteria</taxon>
        <taxon>Pseudomonadati</taxon>
        <taxon>Pseudomonadota</taxon>
        <taxon>Gammaproteobacteria</taxon>
        <taxon>Lysobacterales</taxon>
        <taxon>Lysobacteraceae</taxon>
        <taxon>Pseudoxanthomonas</taxon>
    </lineage>
</organism>
<keyword evidence="5 8" id="KW-0378">Hydrolase</keyword>